<name>A0ACD0P422_9BASI</name>
<organism evidence="1 2">
    <name type="scientific">Violaceomyces palustris</name>
    <dbReference type="NCBI Taxonomy" id="1673888"/>
    <lineage>
        <taxon>Eukaryota</taxon>
        <taxon>Fungi</taxon>
        <taxon>Dikarya</taxon>
        <taxon>Basidiomycota</taxon>
        <taxon>Ustilaginomycotina</taxon>
        <taxon>Ustilaginomycetes</taxon>
        <taxon>Violaceomycetales</taxon>
        <taxon>Violaceomycetaceae</taxon>
        <taxon>Violaceomyces</taxon>
    </lineage>
</organism>
<accession>A0ACD0P422</accession>
<protein>
    <submittedName>
        <fullName evidence="1">Uncharacterized protein</fullName>
    </submittedName>
</protein>
<evidence type="ECO:0000313" key="1">
    <source>
        <dbReference type="EMBL" id="PWN52770.1"/>
    </source>
</evidence>
<evidence type="ECO:0000313" key="2">
    <source>
        <dbReference type="Proteomes" id="UP000245626"/>
    </source>
</evidence>
<reference evidence="1 2" key="1">
    <citation type="journal article" date="2018" name="Mol. Biol. Evol.">
        <title>Broad Genomic Sampling Reveals a Smut Pathogenic Ancestry of the Fungal Clade Ustilaginomycotina.</title>
        <authorList>
            <person name="Kijpornyongpan T."/>
            <person name="Mondo S.J."/>
            <person name="Barry K."/>
            <person name="Sandor L."/>
            <person name="Lee J."/>
            <person name="Lipzen A."/>
            <person name="Pangilinan J."/>
            <person name="LaButti K."/>
            <person name="Hainaut M."/>
            <person name="Henrissat B."/>
            <person name="Grigoriev I.V."/>
            <person name="Spatafora J.W."/>
            <person name="Aime M.C."/>
        </authorList>
    </citation>
    <scope>NUCLEOTIDE SEQUENCE [LARGE SCALE GENOMIC DNA]</scope>
    <source>
        <strain evidence="1 2">SA 807</strain>
    </source>
</reference>
<dbReference type="Proteomes" id="UP000245626">
    <property type="component" value="Unassembled WGS sequence"/>
</dbReference>
<dbReference type="EMBL" id="KZ819759">
    <property type="protein sequence ID" value="PWN52770.1"/>
    <property type="molecule type" value="Genomic_DNA"/>
</dbReference>
<keyword evidence="2" id="KW-1185">Reference proteome</keyword>
<sequence>MSILIKGLKATELEFKGIKKSDFGNLLKEILPAPEIKERSDDTVCFHLEGYLDKNALNSPQTPSDQDSFATHGDNFESIHDSGFQSDASTSSRSPSGRSQNVKEHFANTKERSERGFVGPKEIREPIFNWEQLCDIIGNGRLKELKRHPLDLEEYVNWRKEISSEYGSVQDYVVNEKLRGWDLNDQATGGNKCFRGDAIKGKDCEILRNDWPYSVPREVEHFVVWSKLPILHPDLIPERFLSGVEKDEVWEYMRGKGLSGTIKRVDNDECKSKIHVCTPQQGDLTAAIKEASKEIVDFSIKYWDLNRCEIAFFANPPSLQSLPQLAHFHVLVYPSTR</sequence>
<proteinExistence type="predicted"/>
<gene>
    <name evidence="1" type="ORF">IE53DRAFT_311455</name>
</gene>